<keyword evidence="1" id="KW-1133">Transmembrane helix</keyword>
<dbReference type="Pfam" id="PF09990">
    <property type="entry name" value="DUF2231"/>
    <property type="match status" value="1"/>
</dbReference>
<dbReference type="STRING" id="1479485.DA73_0245155"/>
<dbReference type="InterPro" id="IPR019251">
    <property type="entry name" value="DUF2231_TM"/>
</dbReference>
<feature type="domain" description="DUF2231" evidence="2">
    <location>
        <begin position="25"/>
        <end position="188"/>
    </location>
</feature>
<proteinExistence type="predicted"/>
<sequence length="206" mass="22811">MNAQSLEQLQQLGIELGANGLPYRFPIHPNFVHLTLGLFIIAIAFDFAGTFFPIERSILKFFSMPVSRSNFFDVAWYNTLAASVISFFTVAAGFFEILLADPPTDEKSAWGLSAGSTMLLHGVGGVLLLTAIVAMTIWRGYQRFLWCKTNPRQVQWSYLLVGVFLLGYMFVHGTLGAQLGAEFGVHNTAAHLIRQGKNPNQVLQPL</sequence>
<keyword evidence="1" id="KW-0472">Membrane</keyword>
<feature type="transmembrane region" description="Helical" evidence="1">
    <location>
        <begin position="75"/>
        <end position="98"/>
    </location>
</feature>
<organism evidence="3">
    <name type="scientific">Tolypothrix bouteillei VB521301</name>
    <dbReference type="NCBI Taxonomy" id="1479485"/>
    <lineage>
        <taxon>Bacteria</taxon>
        <taxon>Bacillati</taxon>
        <taxon>Cyanobacteriota</taxon>
        <taxon>Cyanophyceae</taxon>
        <taxon>Nostocales</taxon>
        <taxon>Tolypothrichaceae</taxon>
        <taxon>Tolypothrix</taxon>
    </lineage>
</organism>
<name>A0A0C1QRD8_9CYAN</name>
<comment type="caution">
    <text evidence="3">The sequence shown here is derived from an EMBL/GenBank/DDBJ whole genome shotgun (WGS) entry which is preliminary data.</text>
</comment>
<dbReference type="AlphaFoldDB" id="A0A0C1QRD8"/>
<feature type="transmembrane region" description="Helical" evidence="1">
    <location>
        <begin position="118"/>
        <end position="138"/>
    </location>
</feature>
<gene>
    <name evidence="3" type="ORF">DA73_0245155</name>
</gene>
<keyword evidence="1" id="KW-0812">Transmembrane</keyword>
<evidence type="ECO:0000256" key="1">
    <source>
        <dbReference type="SAM" id="Phobius"/>
    </source>
</evidence>
<evidence type="ECO:0000313" key="3">
    <source>
        <dbReference type="EMBL" id="KIE06423.1"/>
    </source>
</evidence>
<evidence type="ECO:0000259" key="2">
    <source>
        <dbReference type="Pfam" id="PF09990"/>
    </source>
</evidence>
<feature type="transmembrane region" description="Helical" evidence="1">
    <location>
        <begin position="158"/>
        <end position="177"/>
    </location>
</feature>
<dbReference type="EMBL" id="JHEG02000066">
    <property type="protein sequence ID" value="KIE06423.1"/>
    <property type="molecule type" value="Genomic_DNA"/>
</dbReference>
<reference evidence="3" key="1">
    <citation type="journal article" date="2015" name="Genome Announc.">
        <title>Draft Genome Sequence of Tolypothrix boutellei Strain VB521301.</title>
        <authorList>
            <person name="Chandrababunaidu M.M."/>
            <person name="Singh D."/>
            <person name="Sen D."/>
            <person name="Bhan S."/>
            <person name="Das S."/>
            <person name="Gupta A."/>
            <person name="Adhikary S.P."/>
            <person name="Tripathy S."/>
        </authorList>
    </citation>
    <scope>NUCLEOTIDE SEQUENCE</scope>
    <source>
        <strain evidence="3">VB521301</strain>
    </source>
</reference>
<feature type="transmembrane region" description="Helical" evidence="1">
    <location>
        <begin position="31"/>
        <end position="54"/>
    </location>
</feature>
<dbReference type="OrthoDB" id="421623at2"/>
<protein>
    <recommendedName>
        <fullName evidence="2">DUF2231 domain-containing protein</fullName>
    </recommendedName>
</protein>
<accession>A0A0C1QRD8</accession>